<keyword evidence="2 6" id="KW-0418">Kinase</keyword>
<reference evidence="6 7" key="1">
    <citation type="submission" date="2019-02" db="EMBL/GenBank/DDBJ databases">
        <title>Genomic Encyclopedia of Type Strains, Phase IV (KMG-IV): sequencing the most valuable type-strain genomes for metagenomic binning, comparative biology and taxonomic classification.</title>
        <authorList>
            <person name="Goeker M."/>
        </authorList>
    </citation>
    <scope>NUCLEOTIDE SEQUENCE [LARGE SCALE GENOMIC DNA]</scope>
    <source>
        <strain evidence="6 7">DSM 45622</strain>
    </source>
</reference>
<keyword evidence="7" id="KW-1185">Reference proteome</keyword>
<dbReference type="Gene3D" id="1.20.5.1930">
    <property type="match status" value="1"/>
</dbReference>
<dbReference type="SUPFAM" id="SSF55874">
    <property type="entry name" value="ATPase domain of HSP90 chaperone/DNA topoisomerase II/histidine kinase"/>
    <property type="match status" value="1"/>
</dbReference>
<evidence type="ECO:0000313" key="7">
    <source>
        <dbReference type="Proteomes" id="UP000293638"/>
    </source>
</evidence>
<feature type="domain" description="Histidine kinase/HSP90-like ATPase" evidence="5">
    <location>
        <begin position="223"/>
        <end position="318"/>
    </location>
</feature>
<dbReference type="CDD" id="cd16917">
    <property type="entry name" value="HATPase_UhpB-NarQ-NarX-like"/>
    <property type="match status" value="1"/>
</dbReference>
<comment type="caution">
    <text evidence="6">The sequence shown here is derived from an EMBL/GenBank/DDBJ whole genome shotgun (WGS) entry which is preliminary data.</text>
</comment>
<dbReference type="Pfam" id="PF02518">
    <property type="entry name" value="HATPase_c"/>
    <property type="match status" value="1"/>
</dbReference>
<dbReference type="Pfam" id="PF07730">
    <property type="entry name" value="HisKA_3"/>
    <property type="match status" value="1"/>
</dbReference>
<dbReference type="InterPro" id="IPR011712">
    <property type="entry name" value="Sig_transdc_His_kin_sub3_dim/P"/>
</dbReference>
<accession>A0A4Q7NWF0</accession>
<dbReference type="EMBL" id="SGXD01000001">
    <property type="protein sequence ID" value="RZS91633.1"/>
    <property type="molecule type" value="Genomic_DNA"/>
</dbReference>
<dbReference type="GO" id="GO:0016020">
    <property type="term" value="C:membrane"/>
    <property type="evidence" value="ECO:0007669"/>
    <property type="project" value="InterPro"/>
</dbReference>
<dbReference type="InterPro" id="IPR050482">
    <property type="entry name" value="Sensor_HK_TwoCompSys"/>
</dbReference>
<dbReference type="SMART" id="SM00387">
    <property type="entry name" value="HATPase_c"/>
    <property type="match status" value="1"/>
</dbReference>
<keyword evidence="3" id="KW-0902">Two-component regulatory system</keyword>
<proteinExistence type="predicted"/>
<evidence type="ECO:0000256" key="4">
    <source>
        <dbReference type="SAM" id="MobiDB-lite"/>
    </source>
</evidence>
<dbReference type="InterPro" id="IPR003594">
    <property type="entry name" value="HATPase_dom"/>
</dbReference>
<feature type="region of interest" description="Disordered" evidence="4">
    <location>
        <begin position="290"/>
        <end position="309"/>
    </location>
</feature>
<name>A0A4Q7NWF0_9ACTN</name>
<evidence type="ECO:0000256" key="3">
    <source>
        <dbReference type="ARBA" id="ARBA00023012"/>
    </source>
</evidence>
<evidence type="ECO:0000259" key="5">
    <source>
        <dbReference type="SMART" id="SM00387"/>
    </source>
</evidence>
<dbReference type="SUPFAM" id="SSF55781">
    <property type="entry name" value="GAF domain-like"/>
    <property type="match status" value="1"/>
</dbReference>
<organism evidence="6 7">
    <name type="scientific">Motilibacter rhizosphaerae</name>
    <dbReference type="NCBI Taxonomy" id="598652"/>
    <lineage>
        <taxon>Bacteria</taxon>
        <taxon>Bacillati</taxon>
        <taxon>Actinomycetota</taxon>
        <taxon>Actinomycetes</taxon>
        <taxon>Motilibacterales</taxon>
        <taxon>Motilibacteraceae</taxon>
        <taxon>Motilibacter</taxon>
    </lineage>
</organism>
<dbReference type="GO" id="GO:0000155">
    <property type="term" value="F:phosphorelay sensor kinase activity"/>
    <property type="evidence" value="ECO:0007669"/>
    <property type="project" value="InterPro"/>
</dbReference>
<dbReference type="GO" id="GO:0046983">
    <property type="term" value="F:protein dimerization activity"/>
    <property type="evidence" value="ECO:0007669"/>
    <property type="project" value="InterPro"/>
</dbReference>
<protein>
    <submittedName>
        <fullName evidence="6">Histidine kinase</fullName>
    </submittedName>
</protein>
<evidence type="ECO:0000313" key="6">
    <source>
        <dbReference type="EMBL" id="RZS91633.1"/>
    </source>
</evidence>
<gene>
    <name evidence="6" type="ORF">EV189_0880</name>
</gene>
<sequence>MQASLEVTRSLLSDDGAEPTRVIARRLQELLDADAVEALGAGTPEAGARGQDDRPLMVLHLSRDGAELAVLVASRLPARPPFDSDDRDLAVAFVGEAGAALELADARASRERGALLADRDRIARDLHDHVMQRLFGAGLTVESIAAGLGTDPRARRLAAVVHEIDETIAQIRTSIFQLRGPLLAPVGGTRSRLLAVAAAAAAELGFDPALRFVGPIDAVVPSGLVDDLAAVLREALSNVAQHAGATSATVSVTATGSELVVLVDDDGAGLGATQRRSGLDNLRRRAEAHGGHLALDRPATAPGRDPAPGTRLRWTVPL</sequence>
<dbReference type="Gene3D" id="3.30.450.40">
    <property type="match status" value="1"/>
</dbReference>
<dbReference type="PANTHER" id="PTHR24421">
    <property type="entry name" value="NITRATE/NITRITE SENSOR PROTEIN NARX-RELATED"/>
    <property type="match status" value="1"/>
</dbReference>
<dbReference type="PANTHER" id="PTHR24421:SF56">
    <property type="entry name" value="OXYGEN SENSOR HISTIDINE KINASE RESPONSE REGULATOR DOST"/>
    <property type="match status" value="1"/>
</dbReference>
<dbReference type="InterPro" id="IPR036890">
    <property type="entry name" value="HATPase_C_sf"/>
</dbReference>
<dbReference type="AlphaFoldDB" id="A0A4Q7NWF0"/>
<evidence type="ECO:0000256" key="2">
    <source>
        <dbReference type="ARBA" id="ARBA00022777"/>
    </source>
</evidence>
<dbReference type="Proteomes" id="UP000293638">
    <property type="component" value="Unassembled WGS sequence"/>
</dbReference>
<dbReference type="Gene3D" id="3.30.565.10">
    <property type="entry name" value="Histidine kinase-like ATPase, C-terminal domain"/>
    <property type="match status" value="1"/>
</dbReference>
<dbReference type="InterPro" id="IPR029016">
    <property type="entry name" value="GAF-like_dom_sf"/>
</dbReference>
<evidence type="ECO:0000256" key="1">
    <source>
        <dbReference type="ARBA" id="ARBA00022679"/>
    </source>
</evidence>
<keyword evidence="1" id="KW-0808">Transferase</keyword>